<evidence type="ECO:0000256" key="9">
    <source>
        <dbReference type="RuleBase" id="RU004016"/>
    </source>
</evidence>
<dbReference type="EMBL" id="LC375176">
    <property type="protein sequence ID" value="BBD20546.1"/>
    <property type="molecule type" value="Genomic_DNA"/>
</dbReference>
<dbReference type="GO" id="GO:0071555">
    <property type="term" value="P:cell wall organization"/>
    <property type="evidence" value="ECO:0007669"/>
    <property type="project" value="UniProtKB-KW"/>
</dbReference>
<evidence type="ECO:0000256" key="4">
    <source>
        <dbReference type="ARBA" id="ARBA00022960"/>
    </source>
</evidence>
<keyword evidence="10" id="KW-1133">Transmembrane helix</keyword>
<keyword evidence="10" id="KW-0472">Membrane</keyword>
<reference evidence="12" key="2">
    <citation type="journal article" date="2012" name="Environ. Toxicol. Chem.">
        <title>Development of a highly sensitive assay for enzyme-mediated reductive degradation of polychlorinated dibenzo-p-dioxin.</title>
        <authorList>
            <person name="Suzuki Y."/>
            <person name="Nakamura M."/>
            <person name="Otsuka Y."/>
            <person name="Suzuki N."/>
            <person name="Ohyama K."/>
            <person name="Kawakami T."/>
            <person name="Sato K."/>
            <person name="Kajita S."/>
            <person name="Hishiyama S."/>
            <person name="Takahashi A."/>
            <person name="Katayama Y."/>
        </authorList>
    </citation>
    <scope>NUCLEOTIDE SEQUENCE</scope>
    <source>
        <strain evidence="12">UZO 3</strain>
    </source>
</reference>
<feature type="active site" description="Acyl-ester intermediate" evidence="7">
    <location>
        <position position="133"/>
    </location>
</feature>
<keyword evidence="10" id="KW-0812">Transmembrane</keyword>
<evidence type="ECO:0000313" key="12">
    <source>
        <dbReference type="EMBL" id="BBD20546.1"/>
    </source>
</evidence>
<feature type="transmembrane region" description="Helical" evidence="10">
    <location>
        <begin position="80"/>
        <end position="98"/>
    </location>
</feature>
<dbReference type="GO" id="GO:0006508">
    <property type="term" value="P:proteolysis"/>
    <property type="evidence" value="ECO:0007669"/>
    <property type="project" value="InterPro"/>
</dbReference>
<dbReference type="AlphaFoldDB" id="A0A2Z6BF73"/>
<organism evidence="12">
    <name type="scientific">Geobacillus thermodenitrificans</name>
    <dbReference type="NCBI Taxonomy" id="33940"/>
    <lineage>
        <taxon>Bacteria</taxon>
        <taxon>Bacillati</taxon>
        <taxon>Bacillota</taxon>
        <taxon>Bacilli</taxon>
        <taxon>Bacillales</taxon>
        <taxon>Anoxybacillaceae</taxon>
        <taxon>Geobacillus</taxon>
    </lineage>
</organism>
<keyword evidence="2" id="KW-0732">Signal</keyword>
<comment type="similarity">
    <text evidence="1 9">Belongs to the peptidase S11 family.</text>
</comment>
<accession>A0A2Z6BF73</accession>
<dbReference type="GO" id="GO:0009252">
    <property type="term" value="P:peptidoglycan biosynthetic process"/>
    <property type="evidence" value="ECO:0007669"/>
    <property type="project" value="UniProtKB-KW"/>
</dbReference>
<keyword evidence="4" id="KW-0133">Cell shape</keyword>
<dbReference type="Gene3D" id="3.40.710.10">
    <property type="entry name" value="DD-peptidase/beta-lactamase superfamily"/>
    <property type="match status" value="1"/>
</dbReference>
<name>A0A2Z6BF73_GEOTD</name>
<dbReference type="PANTHER" id="PTHR21581:SF33">
    <property type="entry name" value="D-ALANYL-D-ALANINE CARBOXYPEPTIDASE DACB"/>
    <property type="match status" value="1"/>
</dbReference>
<evidence type="ECO:0000256" key="2">
    <source>
        <dbReference type="ARBA" id="ARBA00022729"/>
    </source>
</evidence>
<evidence type="ECO:0000256" key="1">
    <source>
        <dbReference type="ARBA" id="ARBA00007164"/>
    </source>
</evidence>
<evidence type="ECO:0000256" key="10">
    <source>
        <dbReference type="SAM" id="Phobius"/>
    </source>
</evidence>
<keyword evidence="6" id="KW-0961">Cell wall biogenesis/degradation</keyword>
<dbReference type="InterPro" id="IPR012338">
    <property type="entry name" value="Beta-lactam/transpept-like"/>
</dbReference>
<reference evidence="12" key="1">
    <citation type="journal article" date="2011" name="Chemosphere">
        <title>Novel enzymatic activity of cell free extract from thermophilic Geobacillus sp. UZO 3 catalyzes reductive cleavage of diaryl ether bonds of 2,7-dichlorodibenzo-p-dioxin.</title>
        <authorList>
            <person name="Suzuki Y."/>
            <person name="Nakamura M."/>
            <person name="Otsuka Y."/>
            <person name="Suzuki N."/>
            <person name="Ohyama K."/>
            <person name="Kawakami T."/>
            <person name="Sato K."/>
            <person name="Kajita S."/>
            <person name="Hishiyama S."/>
            <person name="Fujii T."/>
            <person name="Takahashi A."/>
            <person name="Katayama Y."/>
        </authorList>
    </citation>
    <scope>NUCLEOTIDE SEQUENCE</scope>
    <source>
        <strain evidence="12">UZO 3</strain>
    </source>
</reference>
<sequence length="454" mass="50992">MMQLIGVPMLASVAIFFIIFVRSTHTLVQSMASMSSLFPSRCSLCCAHFSLIGKEEQAIPPCLRKEGDPRRYRMKRWKRLVWLIALTAGIMSCLPGKLHAMNGVSAKSAILIEQHSGRILFAKDAHTKRRIASITKIMTAILAIESGKLDDTVTVSARAVWTEGSSIYLRQGEKMKLRDLVYGLMLRSGNDAAVAIAEHVGGSVEGFVFLMNEKAAEIGMRDTEFANPHGLDDAENHYSTAYDMALLMQYAMKNKEFRRISGTKVYRAPAPPGEDGARVWRNKNKLLTSLYEYCTGGKTGYTKRAHRTLVTTASKDGIDLVAVTLDASDDWNDHIAMYEYGFSNYRIAKVSGKRIVKRISDPFYKGRLRAARDLRYPVTEKEMGELRVKVYLLKPRDEWKENPNRAPTAVGKAVLYLRKQAVDAVPLFYEPEKDESSRGFFSQAFRFLGVRSDG</sequence>
<proteinExistence type="inferred from homology"/>
<evidence type="ECO:0000256" key="8">
    <source>
        <dbReference type="PIRSR" id="PIRSR618044-2"/>
    </source>
</evidence>
<dbReference type="Gene3D" id="2.30.140.30">
    <property type="match status" value="1"/>
</dbReference>
<evidence type="ECO:0000256" key="5">
    <source>
        <dbReference type="ARBA" id="ARBA00022984"/>
    </source>
</evidence>
<dbReference type="GO" id="GO:0008360">
    <property type="term" value="P:regulation of cell shape"/>
    <property type="evidence" value="ECO:0007669"/>
    <property type="project" value="UniProtKB-KW"/>
</dbReference>
<dbReference type="InterPro" id="IPR018044">
    <property type="entry name" value="Peptidase_S11"/>
</dbReference>
<dbReference type="PRINTS" id="PR00725">
    <property type="entry name" value="DADACBPTASE1"/>
</dbReference>
<dbReference type="PANTHER" id="PTHR21581">
    <property type="entry name" value="D-ALANYL-D-ALANINE CARBOXYPEPTIDASE"/>
    <property type="match status" value="1"/>
</dbReference>
<evidence type="ECO:0000256" key="3">
    <source>
        <dbReference type="ARBA" id="ARBA00022801"/>
    </source>
</evidence>
<evidence type="ECO:0000256" key="6">
    <source>
        <dbReference type="ARBA" id="ARBA00023316"/>
    </source>
</evidence>
<feature type="active site" evidence="7">
    <location>
        <position position="188"/>
    </location>
</feature>
<reference evidence="12" key="3">
    <citation type="submission" date="2018-03" db="EMBL/GenBank/DDBJ databases">
        <title>Cloning and sequencing of the gene encoding the enzyme for the reductive cleavage of diaryl ether bonds of 2,3,7,8-tetrachlorodibenzo-p-dioxin (TCDD) in Geobacillus thermodenitrificans UZO 3.</title>
        <authorList>
            <person name="Suzuki Y."/>
            <person name="Nakamura M."/>
            <person name="Otsuka Y."/>
            <person name="Suzuki N."/>
            <person name="Ohyama K."/>
            <person name="Kawakami T."/>
            <person name="Sato K."/>
            <person name="Ronald R.N."/>
            <person name="Hishiyama S."/>
            <person name="Inoue K."/>
            <person name="Kameyama T."/>
            <person name="Takahashi A."/>
            <person name="Katayama Y."/>
        </authorList>
    </citation>
    <scope>NUCLEOTIDE SEQUENCE</scope>
    <source>
        <strain evidence="12">UZO 3</strain>
    </source>
</reference>
<protein>
    <recommendedName>
        <fullName evidence="11">Peptidase S11 D-alanyl-D-alanine carboxypeptidase A N-terminal domain-containing protein</fullName>
    </recommendedName>
</protein>
<feature type="domain" description="Peptidase S11 D-alanyl-D-alanine carboxypeptidase A N-terminal" evidence="11">
    <location>
        <begin position="103"/>
        <end position="328"/>
    </location>
</feature>
<dbReference type="GO" id="GO:0009002">
    <property type="term" value="F:serine-type D-Ala-D-Ala carboxypeptidase activity"/>
    <property type="evidence" value="ECO:0007669"/>
    <property type="project" value="InterPro"/>
</dbReference>
<feature type="active site" description="Proton acceptor" evidence="7">
    <location>
        <position position="136"/>
    </location>
</feature>
<feature type="transmembrane region" description="Helical" evidence="10">
    <location>
        <begin position="6"/>
        <end position="28"/>
    </location>
</feature>
<evidence type="ECO:0000259" key="11">
    <source>
        <dbReference type="Pfam" id="PF00768"/>
    </source>
</evidence>
<dbReference type="SUPFAM" id="SSF56601">
    <property type="entry name" value="beta-lactamase/transpeptidase-like"/>
    <property type="match status" value="1"/>
</dbReference>
<feature type="binding site" evidence="8">
    <location>
        <position position="298"/>
    </location>
    <ligand>
        <name>substrate</name>
    </ligand>
</feature>
<dbReference type="InterPro" id="IPR001967">
    <property type="entry name" value="Peptidase_S11_N"/>
</dbReference>
<keyword evidence="5" id="KW-0573">Peptidoglycan synthesis</keyword>
<keyword evidence="3" id="KW-0378">Hydrolase</keyword>
<evidence type="ECO:0000256" key="7">
    <source>
        <dbReference type="PIRSR" id="PIRSR618044-1"/>
    </source>
</evidence>
<dbReference type="Pfam" id="PF00768">
    <property type="entry name" value="Peptidase_S11"/>
    <property type="match status" value="1"/>
</dbReference>